<protein>
    <recommendedName>
        <fullName evidence="1">Dockerin domain-containing protein</fullName>
    </recommendedName>
</protein>
<dbReference type="GO" id="GO:0000272">
    <property type="term" value="P:polysaccharide catabolic process"/>
    <property type="evidence" value="ECO:0007669"/>
    <property type="project" value="InterPro"/>
</dbReference>
<organism evidence="2">
    <name type="scientific">uncultured prokaryote</name>
    <dbReference type="NCBI Taxonomy" id="198431"/>
    <lineage>
        <taxon>unclassified sequences</taxon>
        <taxon>environmental samples</taxon>
    </lineage>
</organism>
<dbReference type="InterPro" id="IPR002105">
    <property type="entry name" value="Dockerin_1_rpt"/>
</dbReference>
<dbReference type="PROSITE" id="PS51766">
    <property type="entry name" value="DOCKERIN"/>
    <property type="match status" value="1"/>
</dbReference>
<name>A0A068LM46_9ZZZZ</name>
<dbReference type="GO" id="GO:0004553">
    <property type="term" value="F:hydrolase activity, hydrolyzing O-glycosyl compounds"/>
    <property type="evidence" value="ECO:0007669"/>
    <property type="project" value="InterPro"/>
</dbReference>
<accession>A0A068LM46</accession>
<feature type="domain" description="Dockerin" evidence="1">
    <location>
        <begin position="21"/>
        <end position="48"/>
    </location>
</feature>
<dbReference type="InterPro" id="IPR036439">
    <property type="entry name" value="Dockerin_dom_sf"/>
</dbReference>
<sequence length="48" mass="5271">MKKLSFLMLVLALAFPINASVTYVRGDVNMDGQVSIPDVTILINYVLS</sequence>
<reference evidence="2" key="1">
    <citation type="journal article" date="2014" name="BMC Genomics">
        <title>Metasecretome-selective phage display approach for mining the functional potential of a rumen microbial community.</title>
        <authorList>
            <person name="Ciric M."/>
            <person name="Moon C.D."/>
            <person name="Leahy S.C."/>
            <person name="Creevey C.J."/>
            <person name="Altermann E."/>
            <person name="Attwood G.T."/>
            <person name="Rakonjac J."/>
            <person name="Gagic D."/>
        </authorList>
    </citation>
    <scope>NUCLEOTIDE SEQUENCE</scope>
</reference>
<evidence type="ECO:0000313" key="2">
    <source>
        <dbReference type="EMBL" id="AIE47646.1"/>
    </source>
</evidence>
<dbReference type="InterPro" id="IPR016134">
    <property type="entry name" value="Dockerin_dom"/>
</dbReference>
<dbReference type="Gene3D" id="1.10.1330.10">
    <property type="entry name" value="Dockerin domain"/>
    <property type="match status" value="1"/>
</dbReference>
<dbReference type="SUPFAM" id="SSF63446">
    <property type="entry name" value="Type I dockerin domain"/>
    <property type="match status" value="1"/>
</dbReference>
<dbReference type="AlphaFoldDB" id="A0A068LM46"/>
<evidence type="ECO:0000259" key="1">
    <source>
        <dbReference type="PROSITE" id="PS51766"/>
    </source>
</evidence>
<dbReference type="Pfam" id="PF00404">
    <property type="entry name" value="Dockerin_1"/>
    <property type="match status" value="1"/>
</dbReference>
<proteinExistence type="predicted"/>
<feature type="non-terminal residue" evidence="2">
    <location>
        <position position="48"/>
    </location>
</feature>
<dbReference type="EMBL" id="KF790735">
    <property type="protein sequence ID" value="AIE47646.1"/>
    <property type="molecule type" value="Genomic_DNA"/>
</dbReference>